<dbReference type="PROSITE" id="PS51158">
    <property type="entry name" value="ALPHA_KINASE"/>
    <property type="match status" value="1"/>
</dbReference>
<proteinExistence type="predicted"/>
<keyword evidence="3 7" id="KW-0418">Kinase</keyword>
<organism evidence="7">
    <name type="scientific">Tetraselmis sp. GSL018</name>
    <dbReference type="NCBI Taxonomy" id="582737"/>
    <lineage>
        <taxon>Eukaryota</taxon>
        <taxon>Viridiplantae</taxon>
        <taxon>Chlorophyta</taxon>
        <taxon>core chlorophytes</taxon>
        <taxon>Chlorodendrophyceae</taxon>
        <taxon>Chlorodendrales</taxon>
        <taxon>Chlorodendraceae</taxon>
        <taxon>Tetraselmis</taxon>
    </lineage>
</organism>
<feature type="domain" description="Alpha-type protein kinase" evidence="6">
    <location>
        <begin position="455"/>
        <end position="691"/>
    </location>
</feature>
<dbReference type="PANTHER" id="PTHR47763:SF4">
    <property type="entry name" value="ALPHA-PROTEIN KINASE VWKA"/>
    <property type="match status" value="1"/>
</dbReference>
<evidence type="ECO:0000256" key="3">
    <source>
        <dbReference type="ARBA" id="ARBA00022777"/>
    </source>
</evidence>
<dbReference type="Gene3D" id="3.30.200.20">
    <property type="entry name" value="Phosphorylase Kinase, domain 1"/>
    <property type="match status" value="1"/>
</dbReference>
<evidence type="ECO:0000256" key="1">
    <source>
        <dbReference type="ARBA" id="ARBA00022527"/>
    </source>
</evidence>
<dbReference type="InterPro" id="IPR052969">
    <property type="entry name" value="Thr-specific_kinase-like"/>
</dbReference>
<keyword evidence="1" id="KW-0723">Serine/threonine-protein kinase</keyword>
<feature type="compositionally biased region" description="Low complexity" evidence="5">
    <location>
        <begin position="1"/>
        <end position="24"/>
    </location>
</feature>
<accession>A0A061R7Y3</accession>
<sequence length="879" mass="100076">MAKGTENSVEVEQAVSEVQQENESCVIPAEAGKVNSELPDSSKIHSHSKRVSFTTGDSRAEKAGLQENSYKDVEEELRMLRRLLKEKNNREDYENKKKERREICREIFKKNRFVDIAFIVDCTYSMEPWINEVESKIDRCIDKIEQYVSRVSVGEEPVVRMAFVGYGDFAVEQDDSEMGWSAGFVHAADADAVPGKYKHLQLDFTTDRDAFHDHLANLKCMDGGDYAEDVISGLELATKLSWEQGYATTRLVIHFAEAPGHGAEMQPDEGAWDGVELEDSIPELDFFPDGDPKDRDIQYFLSRLKCTNRVCKYWMFHVPSHHWTKSETGDHVILTHRMADAFKKAIDDAEFIDEQDLSDIGDIAWAIVGSVTQSVSHVSRKTATAAFEGPASASSEISCGSSCSRAGIVFQPGKPNWETVELEKATRNMECKKFKDIEELREILIKKLPSEDPNKAIRKVFKWNDRGYALIKRAPNPFSDSGASRLAYYGVRSVLDRNTQETVQKPVVLKQFKSMARGANREKNYLRLLASQTVASKLAEMFEAKIQKLWNEGTLDHLPGKIHVVKAHLVTFRNDDKVENFFLEPELQGDVEFMKFEGNTGAVRERINVLEAFKHFSYDASERMVVVTDLQGVKRYNERSRRMEYTITDPVVLTNDGGVFGDEDLGTEGIKDRFINHSCNEICRKMRLQRHANQVRQLVLDGENLAFEGSRQSVDDDDHGRFHAVRLKELVDMLLGNDIDVVVCLNEKYRKLYKNPGTATSLKLNEICGAILEDFRALEALDGYGVMNWIRTTTSDSNADERAIINYCFQTSAFLVTNDKPNDWVAQKLVNRDWMDSMVLRCVFWPRSAWFFDRVRNPTDEAVETLKKLNIYEGQLASA</sequence>
<dbReference type="PANTHER" id="PTHR47763">
    <property type="entry name" value="ALPHA-PROTEIN KINASE VWKA"/>
    <property type="match status" value="1"/>
</dbReference>
<gene>
    <name evidence="7" type="ORF">TSPGSL018_12556</name>
</gene>
<dbReference type="Gene3D" id="3.20.200.10">
    <property type="entry name" value="MHCK/EF2 kinase"/>
    <property type="match status" value="1"/>
</dbReference>
<dbReference type="EMBL" id="GBEZ01019706">
    <property type="protein sequence ID" value="JAC66884.1"/>
    <property type="molecule type" value="Transcribed_RNA"/>
</dbReference>
<dbReference type="CDD" id="cd04515">
    <property type="entry name" value="Alpha_kinase"/>
    <property type="match status" value="1"/>
</dbReference>
<dbReference type="InterPro" id="IPR036465">
    <property type="entry name" value="vWFA_dom_sf"/>
</dbReference>
<feature type="region of interest" description="Disordered" evidence="5">
    <location>
        <begin position="1"/>
        <end position="58"/>
    </location>
</feature>
<name>A0A061R7Y3_9CHLO</name>
<dbReference type="GO" id="GO:0004674">
    <property type="term" value="F:protein serine/threonine kinase activity"/>
    <property type="evidence" value="ECO:0007669"/>
    <property type="project" value="UniProtKB-KW"/>
</dbReference>
<dbReference type="SMART" id="SM00811">
    <property type="entry name" value="Alpha_kinase"/>
    <property type="match status" value="1"/>
</dbReference>
<feature type="coiled-coil region" evidence="4">
    <location>
        <begin position="70"/>
        <end position="103"/>
    </location>
</feature>
<dbReference type="InterPro" id="IPR011009">
    <property type="entry name" value="Kinase-like_dom_sf"/>
</dbReference>
<evidence type="ECO:0000256" key="4">
    <source>
        <dbReference type="SAM" id="Coils"/>
    </source>
</evidence>
<evidence type="ECO:0000259" key="6">
    <source>
        <dbReference type="PROSITE" id="PS51158"/>
    </source>
</evidence>
<dbReference type="Gene3D" id="3.40.50.410">
    <property type="entry name" value="von Willebrand factor, type A domain"/>
    <property type="match status" value="1"/>
</dbReference>
<keyword evidence="2" id="KW-0808">Transferase</keyword>
<dbReference type="AlphaFoldDB" id="A0A061R7Y3"/>
<protein>
    <submittedName>
        <fullName evidence="7">Protein serine threonine kinase</fullName>
    </submittedName>
</protein>
<dbReference type="GO" id="GO:0005524">
    <property type="term" value="F:ATP binding"/>
    <property type="evidence" value="ECO:0007669"/>
    <property type="project" value="InterPro"/>
</dbReference>
<dbReference type="InterPro" id="IPR004166">
    <property type="entry name" value="a-kinase_dom"/>
</dbReference>
<reference evidence="7" key="1">
    <citation type="submission" date="2014-05" db="EMBL/GenBank/DDBJ databases">
        <title>The transcriptome of the halophilic microalga Tetraselmis sp. GSL018 isolated from the Great Salt Lake, Utah.</title>
        <authorList>
            <person name="Jinkerson R.E."/>
            <person name="D'Adamo S."/>
            <person name="Posewitz M.C."/>
        </authorList>
    </citation>
    <scope>NUCLEOTIDE SEQUENCE</scope>
    <source>
        <strain evidence="7">GSL018</strain>
    </source>
</reference>
<dbReference type="SUPFAM" id="SSF56112">
    <property type="entry name" value="Protein kinase-like (PK-like)"/>
    <property type="match status" value="1"/>
</dbReference>
<evidence type="ECO:0000256" key="2">
    <source>
        <dbReference type="ARBA" id="ARBA00022679"/>
    </source>
</evidence>
<dbReference type="Pfam" id="PF02816">
    <property type="entry name" value="Alpha_kinase"/>
    <property type="match status" value="1"/>
</dbReference>
<dbReference type="Gene3D" id="3.40.50.11980">
    <property type="match status" value="1"/>
</dbReference>
<dbReference type="SUPFAM" id="SSF53300">
    <property type="entry name" value="vWA-like"/>
    <property type="match status" value="1"/>
</dbReference>
<evidence type="ECO:0000256" key="5">
    <source>
        <dbReference type="SAM" id="MobiDB-lite"/>
    </source>
</evidence>
<evidence type="ECO:0000313" key="7">
    <source>
        <dbReference type="EMBL" id="JAC66884.1"/>
    </source>
</evidence>
<keyword evidence="4" id="KW-0175">Coiled coil</keyword>